<dbReference type="PROSITE" id="PS00606">
    <property type="entry name" value="KS3_1"/>
    <property type="match status" value="1"/>
</dbReference>
<dbReference type="Pfam" id="PF00109">
    <property type="entry name" value="ketoacyl-synt"/>
    <property type="match status" value="1"/>
</dbReference>
<dbReference type="InterPro" id="IPR014030">
    <property type="entry name" value="Ketoacyl_synth_N"/>
</dbReference>
<sequence>MATPLTGSEVAIVGLAGRFPGAQDLEGFWRNVCDGVEAIRSYSTEELLASGAEPELVRHPRFVPAAARLENVEGFDAAFFGYTPREAELMDPQHRLFLECAWEVLESSGHGGQGDPLLVGVFAGQALSTYLLVNLLGNSAVRRSTDPLQLNLGNSGSFLTTRVSYKLDLKGPSFLVESACSTSLVAVHVASQSLLNGECDLALAGGVSINLTQQHGYLPSEGGILSPDGRCRPFDASARGIV</sequence>
<evidence type="ECO:0000259" key="2">
    <source>
        <dbReference type="PROSITE" id="PS52004"/>
    </source>
</evidence>
<keyword evidence="1" id="KW-0808">Transferase</keyword>
<evidence type="ECO:0000313" key="3">
    <source>
        <dbReference type="EMBL" id="EAU62814.1"/>
    </source>
</evidence>
<gene>
    <name evidence="3" type="ORF">STIAU_6403</name>
</gene>
<dbReference type="GO" id="GO:0004312">
    <property type="term" value="F:fatty acid synthase activity"/>
    <property type="evidence" value="ECO:0007669"/>
    <property type="project" value="TreeGrafter"/>
</dbReference>
<evidence type="ECO:0000313" key="4">
    <source>
        <dbReference type="Proteomes" id="UP000032702"/>
    </source>
</evidence>
<dbReference type="AlphaFoldDB" id="Q08QQ7"/>
<dbReference type="PANTHER" id="PTHR43775:SF51">
    <property type="entry name" value="INACTIVE PHENOLPHTHIOCEROL SYNTHESIS POLYKETIDE SYNTHASE TYPE I PKS1-RELATED"/>
    <property type="match status" value="1"/>
</dbReference>
<dbReference type="RefSeq" id="WP_002618545.1">
    <property type="nucleotide sequence ID" value="NZ_AAMD01000203.1"/>
</dbReference>
<dbReference type="GO" id="GO:0004315">
    <property type="term" value="F:3-oxoacyl-[acyl-carrier-protein] synthase activity"/>
    <property type="evidence" value="ECO:0007669"/>
    <property type="project" value="InterPro"/>
</dbReference>
<evidence type="ECO:0000256" key="1">
    <source>
        <dbReference type="ARBA" id="ARBA00022679"/>
    </source>
</evidence>
<name>Q08QQ7_STIAD</name>
<dbReference type="PROSITE" id="PS52004">
    <property type="entry name" value="KS3_2"/>
    <property type="match status" value="1"/>
</dbReference>
<dbReference type="CDD" id="cd00833">
    <property type="entry name" value="PKS"/>
    <property type="match status" value="1"/>
</dbReference>
<organism evidence="3 4">
    <name type="scientific">Stigmatella aurantiaca (strain DW4/3-1)</name>
    <dbReference type="NCBI Taxonomy" id="378806"/>
    <lineage>
        <taxon>Bacteria</taxon>
        <taxon>Pseudomonadati</taxon>
        <taxon>Myxococcota</taxon>
        <taxon>Myxococcia</taxon>
        <taxon>Myxococcales</taxon>
        <taxon>Cystobacterineae</taxon>
        <taxon>Archangiaceae</taxon>
        <taxon>Stigmatella</taxon>
    </lineage>
</organism>
<dbReference type="EMBL" id="AAMD01000203">
    <property type="protein sequence ID" value="EAU62814.1"/>
    <property type="molecule type" value="Genomic_DNA"/>
</dbReference>
<dbReference type="Gene3D" id="3.40.47.10">
    <property type="match status" value="1"/>
</dbReference>
<dbReference type="InterPro" id="IPR018201">
    <property type="entry name" value="Ketoacyl_synth_AS"/>
</dbReference>
<feature type="domain" description="Ketosynthase family 3 (KS3)" evidence="2">
    <location>
        <begin position="7"/>
        <end position="242"/>
    </location>
</feature>
<dbReference type="Proteomes" id="UP000032702">
    <property type="component" value="Unassembled WGS sequence"/>
</dbReference>
<dbReference type="InterPro" id="IPR020841">
    <property type="entry name" value="PKS_Beta-ketoAc_synthase_dom"/>
</dbReference>
<accession>Q08QQ7</accession>
<dbReference type="GO" id="GO:0006633">
    <property type="term" value="P:fatty acid biosynthetic process"/>
    <property type="evidence" value="ECO:0007669"/>
    <property type="project" value="InterPro"/>
</dbReference>
<dbReference type="PANTHER" id="PTHR43775">
    <property type="entry name" value="FATTY ACID SYNTHASE"/>
    <property type="match status" value="1"/>
</dbReference>
<dbReference type="SMART" id="SM00825">
    <property type="entry name" value="PKS_KS"/>
    <property type="match status" value="1"/>
</dbReference>
<dbReference type="InterPro" id="IPR050091">
    <property type="entry name" value="PKS_NRPS_Biosynth_Enz"/>
</dbReference>
<protein>
    <submittedName>
        <fullName evidence="3">Polyketide synthase type I</fullName>
    </submittedName>
</protein>
<feature type="non-terminal residue" evidence="3">
    <location>
        <position position="242"/>
    </location>
</feature>
<proteinExistence type="predicted"/>
<comment type="caution">
    <text evidence="3">The sequence shown here is derived from an EMBL/GenBank/DDBJ whole genome shotgun (WGS) entry which is preliminary data.</text>
</comment>
<dbReference type="InterPro" id="IPR016039">
    <property type="entry name" value="Thiolase-like"/>
</dbReference>
<dbReference type="SUPFAM" id="SSF53901">
    <property type="entry name" value="Thiolase-like"/>
    <property type="match status" value="1"/>
</dbReference>
<reference evidence="3 4" key="1">
    <citation type="submission" date="2006-04" db="EMBL/GenBank/DDBJ databases">
        <authorList>
            <person name="Nierman W.C."/>
        </authorList>
    </citation>
    <scope>NUCLEOTIDE SEQUENCE [LARGE SCALE GENOMIC DNA]</scope>
    <source>
        <strain evidence="3 4">DW4/3-1</strain>
    </source>
</reference>